<feature type="compositionally biased region" description="Low complexity" evidence="1">
    <location>
        <begin position="66"/>
        <end position="78"/>
    </location>
</feature>
<feature type="region of interest" description="Disordered" evidence="1">
    <location>
        <begin position="112"/>
        <end position="156"/>
    </location>
</feature>
<comment type="caution">
    <text evidence="2">The sequence shown here is derived from an EMBL/GenBank/DDBJ whole genome shotgun (WGS) entry which is preliminary data.</text>
</comment>
<dbReference type="AlphaFoldDB" id="S9NT06"/>
<reference evidence="2" key="1">
    <citation type="submission" date="2013-05" db="EMBL/GenBank/DDBJ databases">
        <title>Genome assembly of Cystobacter fuscus DSM 2262.</title>
        <authorList>
            <person name="Sharma G."/>
            <person name="Khatri I."/>
            <person name="Kaur C."/>
            <person name="Mayilraj S."/>
            <person name="Subramanian S."/>
        </authorList>
    </citation>
    <scope>NUCLEOTIDE SEQUENCE [LARGE SCALE GENOMIC DNA]</scope>
    <source>
        <strain evidence="2">DSM 2262</strain>
    </source>
</reference>
<dbReference type="Proteomes" id="UP000011682">
    <property type="component" value="Unassembled WGS sequence"/>
</dbReference>
<sequence length="156" mass="16510">MFRTAPENGAQVADFAEAVIPGGRGFVQQLFRARKDLLKGVSHLIDAQINELEHIDAAIQDESRRSPPASASGPAPAAHMGTHKHRSYMRVMSLGEIVDKTKEVLYAKCTGARPPVMSEPPKPSTAAAPPAAPPANEGNPGEAAKPPEKIIITSTT</sequence>
<name>S9NT06_CYSF2</name>
<gene>
    <name evidence="2" type="ORF">D187_009452</name>
</gene>
<accession>S9NT06</accession>
<evidence type="ECO:0000313" key="3">
    <source>
        <dbReference type="Proteomes" id="UP000011682"/>
    </source>
</evidence>
<dbReference type="EMBL" id="ANAH02000073">
    <property type="protein sequence ID" value="EPX55245.1"/>
    <property type="molecule type" value="Genomic_DNA"/>
</dbReference>
<feature type="region of interest" description="Disordered" evidence="1">
    <location>
        <begin position="61"/>
        <end position="86"/>
    </location>
</feature>
<organism evidence="2 3">
    <name type="scientific">Cystobacter fuscus (strain ATCC 25194 / DSM 2262 / NBRC 100088 / M29)</name>
    <dbReference type="NCBI Taxonomy" id="1242864"/>
    <lineage>
        <taxon>Bacteria</taxon>
        <taxon>Pseudomonadati</taxon>
        <taxon>Myxococcota</taxon>
        <taxon>Myxococcia</taxon>
        <taxon>Myxococcales</taxon>
        <taxon>Cystobacterineae</taxon>
        <taxon>Archangiaceae</taxon>
        <taxon>Cystobacter</taxon>
    </lineage>
</organism>
<evidence type="ECO:0000313" key="2">
    <source>
        <dbReference type="EMBL" id="EPX55245.1"/>
    </source>
</evidence>
<feature type="compositionally biased region" description="Low complexity" evidence="1">
    <location>
        <begin position="126"/>
        <end position="144"/>
    </location>
</feature>
<proteinExistence type="predicted"/>
<protein>
    <submittedName>
        <fullName evidence="2">Uncharacterized protein</fullName>
    </submittedName>
</protein>
<keyword evidence="3" id="KW-1185">Reference proteome</keyword>
<evidence type="ECO:0000256" key="1">
    <source>
        <dbReference type="SAM" id="MobiDB-lite"/>
    </source>
</evidence>